<reference evidence="1 2" key="2">
    <citation type="submission" date="2010-03" db="EMBL/GenBank/DDBJ databases">
        <authorList>
            <person name="Pajon A."/>
        </authorList>
    </citation>
    <scope>NUCLEOTIDE SEQUENCE [LARGE SCALE GENOMIC DNA]</scope>
    <source>
        <strain evidence="1 2">SGP1</strain>
    </source>
</reference>
<keyword evidence="2" id="KW-1185">Reference proteome</keyword>
<gene>
    <name evidence="1" type="ORF">SY1_23430</name>
</gene>
<accession>A0AB94IZ54</accession>
<name>A0AB94IZ54_9BACT</name>
<protein>
    <submittedName>
        <fullName evidence="1">Uncharacterized protein</fullName>
    </submittedName>
</protein>
<dbReference type="AlphaFoldDB" id="A0AB94IZ54"/>
<organism evidence="1 2">
    <name type="scientific">Fretibacterium fastidiosum</name>
    <dbReference type="NCBI Taxonomy" id="651822"/>
    <lineage>
        <taxon>Bacteria</taxon>
        <taxon>Thermotogati</taxon>
        <taxon>Synergistota</taxon>
        <taxon>Synergistia</taxon>
        <taxon>Synergistales</taxon>
        <taxon>Aminobacteriaceae</taxon>
        <taxon>Fretibacterium</taxon>
    </lineage>
</organism>
<dbReference type="EMBL" id="FP929056">
    <property type="protein sequence ID" value="CBL29000.1"/>
    <property type="molecule type" value="Genomic_DNA"/>
</dbReference>
<reference evidence="2" key="1">
    <citation type="submission" date="2010-03" db="EMBL/GenBank/DDBJ databases">
        <title>The genome sequence of Synergistetes sp. SGP1.</title>
        <authorList>
            <consortium name="metaHIT consortium -- http://www.metahit.eu/"/>
            <person name="Pajon A."/>
            <person name="Turner K."/>
            <person name="Parkhill J."/>
            <person name="Wade W."/>
            <person name="Vartoukian S."/>
        </authorList>
    </citation>
    <scope>NUCLEOTIDE SEQUENCE [LARGE SCALE GENOMIC DNA]</scope>
    <source>
        <strain evidence="2">SGP1</strain>
    </source>
</reference>
<dbReference type="KEGG" id="sbr:SY1_23430"/>
<evidence type="ECO:0000313" key="1">
    <source>
        <dbReference type="EMBL" id="CBL29000.1"/>
    </source>
</evidence>
<evidence type="ECO:0000313" key="2">
    <source>
        <dbReference type="Proteomes" id="UP000008957"/>
    </source>
</evidence>
<sequence length="44" mass="4935">MDCTGPVWRPPFEAGSPFKKTEEALKEIPAHHSERQADKGREGL</sequence>
<dbReference type="Proteomes" id="UP000008957">
    <property type="component" value="Chromosome"/>
</dbReference>
<proteinExistence type="predicted"/>